<reference evidence="2 4" key="2">
    <citation type="journal article" date="2012" name="BMC Genomics">
        <title>A comparative genomics perspective on the genetic content of the alkaliphilic haloarchaeon Natrialba magadii ATCC 43099T.</title>
        <authorList>
            <person name="Siddaramappa S."/>
            <person name="Challacombe J.F."/>
            <person name="Decastro R.E."/>
            <person name="Pfeiffer F."/>
            <person name="Sastre D.E."/>
            <person name="Gimenez M.I."/>
            <person name="Paggi R.A."/>
            <person name="Detter J.C."/>
            <person name="Davenport K.W."/>
            <person name="Goodwin L.A."/>
            <person name="Kyrpides N."/>
            <person name="Tapia R."/>
            <person name="Pitluck S."/>
            <person name="Lucas S."/>
            <person name="Woyke T."/>
            <person name="Maupin-Furlow J.A."/>
        </authorList>
    </citation>
    <scope>NUCLEOTIDE SEQUENCE [LARGE SCALE GENOMIC DNA]</scope>
    <source>
        <strain evidence="2">ATCC 43099</strain>
        <strain evidence="4">ATCC 43099 / DSM 3394 / CCM 3739 / CIP 104546 / IAM 13178 / JCM 8861 / NBRC 102185 / NCIMB 2190 / MS3</strain>
    </source>
</reference>
<accession>D3SYS6</accession>
<proteinExistence type="predicted"/>
<dbReference type="InterPro" id="IPR000157">
    <property type="entry name" value="TIR_dom"/>
</dbReference>
<name>D3SYS6_NATMM</name>
<gene>
    <name evidence="2" type="ordered locus">Nmag_0601</name>
    <name evidence="3" type="ORF">C500_15555</name>
</gene>
<dbReference type="Proteomes" id="UP000001879">
    <property type="component" value="Chromosome"/>
</dbReference>
<dbReference type="KEGG" id="nmg:Nmag_0601"/>
<evidence type="ECO:0000259" key="1">
    <source>
        <dbReference type="Pfam" id="PF13676"/>
    </source>
</evidence>
<dbReference type="eggNOG" id="arCOG05123">
    <property type="taxonomic scope" value="Archaea"/>
</dbReference>
<dbReference type="STRING" id="547559.Nmag_0601"/>
<dbReference type="EMBL" id="AOHS01000051">
    <property type="protein sequence ID" value="ELY26592.1"/>
    <property type="molecule type" value="Genomic_DNA"/>
</dbReference>
<dbReference type="GO" id="GO:0007165">
    <property type="term" value="P:signal transduction"/>
    <property type="evidence" value="ECO:0007669"/>
    <property type="project" value="InterPro"/>
</dbReference>
<feature type="domain" description="TIR" evidence="1">
    <location>
        <begin position="6"/>
        <end position="94"/>
    </location>
</feature>
<reference evidence="3 5" key="3">
    <citation type="journal article" date="2014" name="PLoS Genet.">
        <title>Phylogenetically driven sequencing of extremely halophilic archaea reveals strategies for static and dynamic osmo-response.</title>
        <authorList>
            <person name="Becker E.A."/>
            <person name="Seitzer P.M."/>
            <person name="Tritt A."/>
            <person name="Larsen D."/>
            <person name="Krusor M."/>
            <person name="Yao A.I."/>
            <person name="Wu D."/>
            <person name="Madern D."/>
            <person name="Eisen J.A."/>
            <person name="Darling A.E."/>
            <person name="Facciotti M.T."/>
        </authorList>
    </citation>
    <scope>NUCLEOTIDE SEQUENCE [LARGE SCALE GENOMIC DNA]</scope>
    <source>
        <strain evidence="5">ATCC 43099 / DSM 3394 / CCM 3739 / CIP 104546 / IAM 13178 / JCM 8861 / NBRC 102185 / NCIMB 2190 / MS3</strain>
        <strain evidence="3">MS-3</strain>
    </source>
</reference>
<dbReference type="InterPro" id="IPR035897">
    <property type="entry name" value="Toll_tir_struct_dom_sf"/>
</dbReference>
<dbReference type="PATRIC" id="fig|547559.17.peg.3050"/>
<dbReference type="Pfam" id="PF13676">
    <property type="entry name" value="TIR_2"/>
    <property type="match status" value="1"/>
</dbReference>
<dbReference type="HOGENOM" id="CLU_1357951_0_0_2"/>
<evidence type="ECO:0000313" key="3">
    <source>
        <dbReference type="EMBL" id="ELY26592.1"/>
    </source>
</evidence>
<sequence>MSGEQVFVSHAPGDLELVQDLFSTVKNFPFGVHIALEEVESGGSRARLEGRLANSDVVVAVLTKRATTSQWINQEIGYALAKGIPVLPLYDDECRRGGFISDVEGVVIDRENPSVTIFNLLCRLRSELAPLGALSVPNWYVRFPCTVPNCDQSVTLDIERNQTKLWKLHQHGQALSADCGNCGSRYYFDPGTIGYLRREDGSSGSRAR</sequence>
<reference evidence="2" key="4">
    <citation type="submission" date="2016-09" db="EMBL/GenBank/DDBJ databases">
        <authorList>
            <person name="Pfeiffer F."/>
        </authorList>
    </citation>
    <scope>NUCLEOTIDE SEQUENCE</scope>
    <source>
        <strain evidence="2">ATCC 43099</strain>
    </source>
</reference>
<dbReference type="OrthoDB" id="240616at2157"/>
<dbReference type="AlphaFoldDB" id="D3SYS6"/>
<evidence type="ECO:0000313" key="4">
    <source>
        <dbReference type="Proteomes" id="UP000001879"/>
    </source>
</evidence>
<evidence type="ECO:0000313" key="5">
    <source>
        <dbReference type="Proteomes" id="UP000011543"/>
    </source>
</evidence>
<dbReference type="Proteomes" id="UP000011543">
    <property type="component" value="Unassembled WGS sequence"/>
</dbReference>
<dbReference type="EMBL" id="CP001932">
    <property type="protein sequence ID" value="ADD04187.1"/>
    <property type="molecule type" value="Genomic_DNA"/>
</dbReference>
<organism evidence="2 4">
    <name type="scientific">Natrialba magadii (strain ATCC 43099 / DSM 3394 / CCM 3739 / CIP 104546 / IAM 13178 / JCM 8861 / NBRC 102185 / NCIMB 2190 / MS3)</name>
    <name type="common">Natronobacterium magadii</name>
    <dbReference type="NCBI Taxonomy" id="547559"/>
    <lineage>
        <taxon>Archaea</taxon>
        <taxon>Methanobacteriati</taxon>
        <taxon>Methanobacteriota</taxon>
        <taxon>Stenosarchaea group</taxon>
        <taxon>Halobacteria</taxon>
        <taxon>Halobacteriales</taxon>
        <taxon>Natrialbaceae</taxon>
        <taxon>Natrialba</taxon>
    </lineage>
</organism>
<keyword evidence="4" id="KW-1185">Reference proteome</keyword>
<dbReference type="SUPFAM" id="SSF52200">
    <property type="entry name" value="Toll/Interleukin receptor TIR domain"/>
    <property type="match status" value="1"/>
</dbReference>
<evidence type="ECO:0000313" key="2">
    <source>
        <dbReference type="EMBL" id="ADD04187.1"/>
    </source>
</evidence>
<dbReference type="RefSeq" id="WP_004216338.1">
    <property type="nucleotide sequence ID" value="NC_013922.1"/>
</dbReference>
<dbReference type="GeneID" id="8823428"/>
<protein>
    <recommendedName>
        <fullName evidence="1">TIR domain-containing protein</fullName>
    </recommendedName>
</protein>
<dbReference type="PaxDb" id="547559-Nmag_0601"/>
<dbReference type="Gene3D" id="3.40.50.10140">
    <property type="entry name" value="Toll/interleukin-1 receptor homology (TIR) domain"/>
    <property type="match status" value="1"/>
</dbReference>
<reference evidence="4" key="1">
    <citation type="submission" date="2010-02" db="EMBL/GenBank/DDBJ databases">
        <title>Complete sequence of chromosome of Natrialba magadii ATCC 43099.</title>
        <authorList>
            <consortium name="US DOE Joint Genome Institute"/>
            <person name="Lucas S."/>
            <person name="Copeland A."/>
            <person name="Lapidus A."/>
            <person name="Cheng J.-F."/>
            <person name="Bruce D."/>
            <person name="Goodwin L."/>
            <person name="Pitluck S."/>
            <person name="Davenport K."/>
            <person name="Saunders E."/>
            <person name="Detter J.C."/>
            <person name="Han C."/>
            <person name="Tapia R."/>
            <person name="Land M."/>
            <person name="Hauser L."/>
            <person name="Kyrpides N."/>
            <person name="Mikhailova N."/>
            <person name="De Castro R.E."/>
            <person name="Maupin-Furlow J.A."/>
            <person name="Woyke T."/>
        </authorList>
    </citation>
    <scope>NUCLEOTIDE SEQUENCE [LARGE SCALE GENOMIC DNA]</scope>
    <source>
        <strain evidence="4">ATCC 43099 / DSM 3394 / CCM 3739 / CIP 104546 / IAM 13178 / JCM 8861 / NBRC 102185 / NCIMB 2190 / MS3</strain>
    </source>
</reference>